<protein>
    <submittedName>
        <fullName evidence="2">Fis family transcriptional regulator</fullName>
    </submittedName>
</protein>
<sequence>MVYAKKVSACLFPGKTYNVVTFGLHSHAHCGLIWTRRARQISVRCAMGRKETEEAIADSRAGHVSERFSTVAELLTNLSADDTPNVLQGSANAYAAPNYPDADEMLLKARLVTKIGEAIKARHLSAEQAATLFGLTLAALHELLNGRFRVQSVNDLERLASLIDETSR</sequence>
<proteinExistence type="predicted"/>
<dbReference type="InterPro" id="IPR039554">
    <property type="entry name" value="HigA2-like_HTH"/>
</dbReference>
<accession>A0ABX5BJJ6</accession>
<evidence type="ECO:0000313" key="3">
    <source>
        <dbReference type="Proteomes" id="UP000239710"/>
    </source>
</evidence>
<dbReference type="InterPro" id="IPR010982">
    <property type="entry name" value="Lambda_DNA-bd_dom_sf"/>
</dbReference>
<dbReference type="Gene3D" id="1.10.260.40">
    <property type="entry name" value="lambda repressor-like DNA-binding domains"/>
    <property type="match status" value="1"/>
</dbReference>
<name>A0ABX5BJJ6_9XANT</name>
<organism evidence="2 3">
    <name type="scientific">Xanthomonas bromi</name>
    <dbReference type="NCBI Taxonomy" id="56449"/>
    <lineage>
        <taxon>Bacteria</taxon>
        <taxon>Pseudomonadati</taxon>
        <taxon>Pseudomonadota</taxon>
        <taxon>Gammaproteobacteria</taxon>
        <taxon>Lysobacterales</taxon>
        <taxon>Lysobacteraceae</taxon>
        <taxon>Xanthomonas</taxon>
    </lineage>
</organism>
<keyword evidence="3" id="KW-1185">Reference proteome</keyword>
<gene>
    <name evidence="2" type="ORF">XbrCFBP1976_20880</name>
</gene>
<comment type="caution">
    <text evidence="2">The sequence shown here is derived from an EMBL/GenBank/DDBJ whole genome shotgun (WGS) entry which is preliminary data.</text>
</comment>
<dbReference type="Pfam" id="PF13744">
    <property type="entry name" value="HTH_37"/>
    <property type="match status" value="1"/>
</dbReference>
<reference evidence="2 3" key="1">
    <citation type="submission" date="2016-08" db="EMBL/GenBank/DDBJ databases">
        <title>Evolution of the type three secretion system and type three effector repertoires in Xanthomonas.</title>
        <authorList>
            <person name="Merda D."/>
            <person name="Briand M."/>
            <person name="Bosis E."/>
            <person name="Rousseau C."/>
            <person name="Portier P."/>
            <person name="Jacques M.-A."/>
            <person name="Fischer-Le Saux M."/>
        </authorList>
    </citation>
    <scope>NUCLEOTIDE SEQUENCE [LARGE SCALE GENOMIC DNA]</scope>
    <source>
        <strain evidence="2 3">CFBP1976</strain>
    </source>
</reference>
<feature type="domain" description="HigA2-like helix-turn-helix" evidence="1">
    <location>
        <begin position="97"/>
        <end position="160"/>
    </location>
</feature>
<evidence type="ECO:0000259" key="1">
    <source>
        <dbReference type="Pfam" id="PF13744"/>
    </source>
</evidence>
<dbReference type="Proteomes" id="UP000239710">
    <property type="component" value="Unassembled WGS sequence"/>
</dbReference>
<evidence type="ECO:0000313" key="2">
    <source>
        <dbReference type="EMBL" id="PPV04701.1"/>
    </source>
</evidence>
<dbReference type="EMBL" id="MDCE01000064">
    <property type="protein sequence ID" value="PPV04701.1"/>
    <property type="molecule type" value="Genomic_DNA"/>
</dbReference>
<dbReference type="SUPFAM" id="SSF47413">
    <property type="entry name" value="lambda repressor-like DNA-binding domains"/>
    <property type="match status" value="1"/>
</dbReference>